<proteinExistence type="predicted"/>
<accession>A0ACD4NI62</accession>
<reference evidence="1" key="1">
    <citation type="submission" date="2022-11" db="EMBL/GenBank/DDBJ databases">
        <title>beta-Carotene-producing bacterium, Jeongeuplla avenae sp. nov., alleviates the salt stress of Arabidopsis seedlings.</title>
        <authorList>
            <person name="Jiang L."/>
            <person name="Lee J."/>
        </authorList>
    </citation>
    <scope>NUCLEOTIDE SEQUENCE</scope>
    <source>
        <strain evidence="1">DY_R2A_6</strain>
    </source>
</reference>
<dbReference type="EMBL" id="CP113520">
    <property type="protein sequence ID" value="WAJ26483.1"/>
    <property type="molecule type" value="Genomic_DNA"/>
</dbReference>
<evidence type="ECO:0000313" key="2">
    <source>
        <dbReference type="Proteomes" id="UP001163223"/>
    </source>
</evidence>
<evidence type="ECO:0000313" key="1">
    <source>
        <dbReference type="EMBL" id="WAJ26483.1"/>
    </source>
</evidence>
<name>A0ACD4NI62_9HYPH</name>
<gene>
    <name evidence="1" type="ORF">OXU80_16540</name>
</gene>
<organism evidence="1 2">
    <name type="scientific">Antarcticirhabdus aurantiaca</name>
    <dbReference type="NCBI Taxonomy" id="2606717"/>
    <lineage>
        <taxon>Bacteria</taxon>
        <taxon>Pseudomonadati</taxon>
        <taxon>Pseudomonadota</taxon>
        <taxon>Alphaproteobacteria</taxon>
        <taxon>Hyphomicrobiales</taxon>
        <taxon>Aurantimonadaceae</taxon>
        <taxon>Antarcticirhabdus</taxon>
    </lineage>
</organism>
<protein>
    <submittedName>
        <fullName evidence="1">Type II toxin-antitoxin system VapC family toxin</fullName>
    </submittedName>
</protein>
<sequence length="128" mass="13499">MFIDASAIVAILAGEPDAEDLAARIEAAPRRTSSVVSLFEAVSGLSRMMQVDEARRIVERFVSFAEVEVLAVDGGLLPGLAAAHAAYGKGSGHPARLNMGDCYSYALAKQNGLPLLYKGDDFAQTDIA</sequence>
<dbReference type="Proteomes" id="UP001163223">
    <property type="component" value="Chromosome"/>
</dbReference>
<keyword evidence="2" id="KW-1185">Reference proteome</keyword>